<dbReference type="RefSeq" id="WP_167177061.1">
    <property type="nucleotide sequence ID" value="NZ_BAAAEJ010000007.1"/>
</dbReference>
<sequence>MRQGAYSYRHDPAVPSFKDDRPVVLFDGDCALCTHSARTLLKHGPRFRLLPMQSDLGRALLVHYGLSPDDPASMLVIEDGQAMGMSDAVLHLARHLPFPYRLGVVGHVVPRPIRDAAYRFVARNRRRLKGKTWCAMAPEGVDMKDRILG</sequence>
<gene>
    <name evidence="1" type="ORF">GCM10009093_18630</name>
</gene>
<keyword evidence="2" id="KW-1185">Reference proteome</keyword>
<protein>
    <submittedName>
        <fullName evidence="1">DCC1-like thiol-disulfide oxidoreductase family protein</fullName>
    </submittedName>
</protein>
<dbReference type="PANTHER" id="PTHR33639">
    <property type="entry name" value="THIOL-DISULFIDE OXIDOREDUCTASE DCC"/>
    <property type="match status" value="1"/>
</dbReference>
<dbReference type="Pfam" id="PF04134">
    <property type="entry name" value="DCC1-like"/>
    <property type="match status" value="1"/>
</dbReference>
<comment type="caution">
    <text evidence="1">The sequence shown here is derived from an EMBL/GenBank/DDBJ whole genome shotgun (WGS) entry which is preliminary data.</text>
</comment>
<proteinExistence type="predicted"/>
<dbReference type="InterPro" id="IPR007263">
    <property type="entry name" value="DCC1-like"/>
</dbReference>
<accession>A0ABN0YDV8</accession>
<dbReference type="InterPro" id="IPR052927">
    <property type="entry name" value="DCC_oxidoreductase"/>
</dbReference>
<dbReference type="EMBL" id="BAAAEJ010000007">
    <property type="protein sequence ID" value="GAA0392298.1"/>
    <property type="molecule type" value="Genomic_DNA"/>
</dbReference>
<reference evidence="1 2" key="1">
    <citation type="journal article" date="2019" name="Int. J. Syst. Evol. Microbiol.">
        <title>The Global Catalogue of Microorganisms (GCM) 10K type strain sequencing project: providing services to taxonomists for standard genome sequencing and annotation.</title>
        <authorList>
            <consortium name="The Broad Institute Genomics Platform"/>
            <consortium name="The Broad Institute Genome Sequencing Center for Infectious Disease"/>
            <person name="Wu L."/>
            <person name="Ma J."/>
        </authorList>
    </citation>
    <scope>NUCLEOTIDE SEQUENCE [LARGE SCALE GENOMIC DNA]</scope>
    <source>
        <strain evidence="1 2">JCM 13476</strain>
    </source>
</reference>
<dbReference type="Proteomes" id="UP001500791">
    <property type="component" value="Unassembled WGS sequence"/>
</dbReference>
<evidence type="ECO:0000313" key="1">
    <source>
        <dbReference type="EMBL" id="GAA0392298.1"/>
    </source>
</evidence>
<evidence type="ECO:0000313" key="2">
    <source>
        <dbReference type="Proteomes" id="UP001500791"/>
    </source>
</evidence>
<name>A0ABN0YDV8_9CAUL</name>
<dbReference type="PANTHER" id="PTHR33639:SF2">
    <property type="entry name" value="DUF393 DOMAIN-CONTAINING PROTEIN"/>
    <property type="match status" value="1"/>
</dbReference>
<organism evidence="1 2">
    <name type="scientific">Brevundimonas terrae</name>
    <dbReference type="NCBI Taxonomy" id="363631"/>
    <lineage>
        <taxon>Bacteria</taxon>
        <taxon>Pseudomonadati</taxon>
        <taxon>Pseudomonadota</taxon>
        <taxon>Alphaproteobacteria</taxon>
        <taxon>Caulobacterales</taxon>
        <taxon>Caulobacteraceae</taxon>
        <taxon>Brevundimonas</taxon>
    </lineage>
</organism>